<dbReference type="InterPro" id="IPR043472">
    <property type="entry name" value="Macro_dom-like"/>
</dbReference>
<proteinExistence type="predicted"/>
<feature type="compositionally biased region" description="Polar residues" evidence="1">
    <location>
        <begin position="40"/>
        <end position="56"/>
    </location>
</feature>
<evidence type="ECO:0000313" key="3">
    <source>
        <dbReference type="EMBL" id="TFY51742.1"/>
    </source>
</evidence>
<name>A0A4Y9XPR6_9APHY</name>
<feature type="compositionally biased region" description="Basic residues" evidence="1">
    <location>
        <begin position="1"/>
        <end position="14"/>
    </location>
</feature>
<dbReference type="STRING" id="34475.A0A4Y9XPR6"/>
<dbReference type="PANTHER" id="PTHR35596">
    <property type="entry name" value="DUF2263 DOMAIN-CONTAINING PROTEIN"/>
    <property type="match status" value="1"/>
</dbReference>
<dbReference type="InterPro" id="IPR019261">
    <property type="entry name" value="PARG_cat_microbial"/>
</dbReference>
<dbReference type="EMBL" id="SEKV01001115">
    <property type="protein sequence ID" value="TFY51742.1"/>
    <property type="molecule type" value="Genomic_DNA"/>
</dbReference>
<evidence type="ECO:0000313" key="4">
    <source>
        <dbReference type="Proteomes" id="UP000298390"/>
    </source>
</evidence>
<accession>A0A4Y9XPR6</accession>
<dbReference type="Proteomes" id="UP000298390">
    <property type="component" value="Unassembled WGS sequence"/>
</dbReference>
<dbReference type="AlphaFoldDB" id="A0A4Y9XPR6"/>
<dbReference type="PANTHER" id="PTHR35596:SF1">
    <property type="entry name" value="MICROBIAL-TYPE PARG CATALYTIC DOMAIN-CONTAINING PROTEIN"/>
    <property type="match status" value="1"/>
</dbReference>
<protein>
    <recommendedName>
        <fullName evidence="2">Microbial-type PARG catalytic domain-containing protein</fullName>
    </recommendedName>
</protein>
<comment type="caution">
    <text evidence="3">The sequence shown here is derived from an EMBL/GenBank/DDBJ whole genome shotgun (WGS) entry which is preliminary data.</text>
</comment>
<reference evidence="3 4" key="1">
    <citation type="submission" date="2019-01" db="EMBL/GenBank/DDBJ databases">
        <title>Genome sequencing of the rare red list fungi Fomitopsis rosea.</title>
        <authorList>
            <person name="Buettner E."/>
            <person name="Kellner H."/>
        </authorList>
    </citation>
    <scope>NUCLEOTIDE SEQUENCE [LARGE SCALE GENOMIC DNA]</scope>
    <source>
        <strain evidence="3 4">DSM 105464</strain>
    </source>
</reference>
<evidence type="ECO:0000259" key="2">
    <source>
        <dbReference type="Pfam" id="PF10021"/>
    </source>
</evidence>
<feature type="domain" description="Microbial-type PARG catalytic" evidence="2">
    <location>
        <begin position="175"/>
        <end position="233"/>
    </location>
</feature>
<sequence>MRNRKSIPRKKTVFKRAGTPSSASDYVEAKRQHMKRQRLQQRNSSKPRPTRATSSKMHFWHKNQKTKQTVAEETRAIVLGDGKYVEERRVSPVTSSLSLSARIAHTPNSPVSGADTTQVVQVPHDIAVTIELSRQSTTFYPHYSEALASAPPIPTSPLWVYSPSPLPSAPVAGSVQGGDEQEDKIARHSSLLASLSSPAAQPFYQEHKKFLKEDGSGLHDHSMVYSPGVVVFRREGDDDLPPDSNVDIVSASPTVNEGVGGEFIPPYFVNVISAVPVNAMAVRAKHVILPEERGLFENGIRSAMKERMSRILYLFEERGNRALVLGAFGCGPPNQNNVEAIASIWAELLVCGDLEGPGGTKREARFKNSFEKVVFAVPGKIVEQFRQTFKARLFEAEVADAAMDNS</sequence>
<feature type="region of interest" description="Disordered" evidence="1">
    <location>
        <begin position="1"/>
        <end position="67"/>
    </location>
</feature>
<gene>
    <name evidence="3" type="ORF">EVJ58_g10405</name>
</gene>
<dbReference type="Pfam" id="PF10021">
    <property type="entry name" value="PARG_cat_microb"/>
    <property type="match status" value="1"/>
</dbReference>
<evidence type="ECO:0000256" key="1">
    <source>
        <dbReference type="SAM" id="MobiDB-lite"/>
    </source>
</evidence>
<dbReference type="Gene3D" id="3.40.220.10">
    <property type="entry name" value="Leucine Aminopeptidase, subunit E, domain 1"/>
    <property type="match status" value="1"/>
</dbReference>
<organism evidence="3 4">
    <name type="scientific">Rhodofomes roseus</name>
    <dbReference type="NCBI Taxonomy" id="34475"/>
    <lineage>
        <taxon>Eukaryota</taxon>
        <taxon>Fungi</taxon>
        <taxon>Dikarya</taxon>
        <taxon>Basidiomycota</taxon>
        <taxon>Agaricomycotina</taxon>
        <taxon>Agaricomycetes</taxon>
        <taxon>Polyporales</taxon>
        <taxon>Rhodofomes</taxon>
    </lineage>
</organism>